<gene>
    <name evidence="2" type="ORF">EKG38_06285</name>
</gene>
<evidence type="ECO:0000259" key="1">
    <source>
        <dbReference type="Pfam" id="PF07238"/>
    </source>
</evidence>
<dbReference type="GO" id="GO:0035438">
    <property type="term" value="F:cyclic-di-GMP binding"/>
    <property type="evidence" value="ECO:0007669"/>
    <property type="project" value="InterPro"/>
</dbReference>
<dbReference type="OrthoDB" id="6267373at2"/>
<name>A0A3S0RYL2_9GAMM</name>
<proteinExistence type="predicted"/>
<reference evidence="2 3" key="1">
    <citation type="submission" date="2018-12" db="EMBL/GenBank/DDBJ databases">
        <authorList>
            <person name="Yu L."/>
        </authorList>
    </citation>
    <scope>NUCLEOTIDE SEQUENCE [LARGE SCALE GENOMIC DNA]</scope>
    <source>
        <strain evidence="2 3">HAW-EB2</strain>
    </source>
</reference>
<feature type="domain" description="PilZ" evidence="1">
    <location>
        <begin position="23"/>
        <end position="98"/>
    </location>
</feature>
<dbReference type="Pfam" id="PF07238">
    <property type="entry name" value="PilZ"/>
    <property type="match status" value="1"/>
</dbReference>
<dbReference type="Proteomes" id="UP000267448">
    <property type="component" value="Unassembled WGS sequence"/>
</dbReference>
<dbReference type="AlphaFoldDB" id="A0A3S0RYL2"/>
<keyword evidence="3" id="KW-1185">Reference proteome</keyword>
<sequence>MSDMVEDLDERRTSLRLDMEAERIVLSWHDKEGVLNTDEGICIDLARHGVLIDYKQGFDLGELLTITFNPDNDKAHTVKGQVCRTTECNPNSFHIALQLISKEK</sequence>
<dbReference type="RefSeq" id="WP_126519441.1">
    <property type="nucleotide sequence ID" value="NZ_RXNU01000003.1"/>
</dbReference>
<dbReference type="SUPFAM" id="SSF141371">
    <property type="entry name" value="PilZ domain-like"/>
    <property type="match status" value="1"/>
</dbReference>
<comment type="caution">
    <text evidence="2">The sequence shown here is derived from an EMBL/GenBank/DDBJ whole genome shotgun (WGS) entry which is preliminary data.</text>
</comment>
<evidence type="ECO:0000313" key="3">
    <source>
        <dbReference type="Proteomes" id="UP000267448"/>
    </source>
</evidence>
<dbReference type="EMBL" id="RXNU01000003">
    <property type="protein sequence ID" value="RTR39412.1"/>
    <property type="molecule type" value="Genomic_DNA"/>
</dbReference>
<dbReference type="InterPro" id="IPR009875">
    <property type="entry name" value="PilZ_domain"/>
</dbReference>
<accession>A0A3S0RYL2</accession>
<protein>
    <submittedName>
        <fullName evidence="2">PilZ domain-containing protein</fullName>
    </submittedName>
</protein>
<evidence type="ECO:0000313" key="2">
    <source>
        <dbReference type="EMBL" id="RTR39412.1"/>
    </source>
</evidence>
<organism evidence="2 3">
    <name type="scientific">Shewanella canadensis</name>
    <dbReference type="NCBI Taxonomy" id="271096"/>
    <lineage>
        <taxon>Bacteria</taxon>
        <taxon>Pseudomonadati</taxon>
        <taxon>Pseudomonadota</taxon>
        <taxon>Gammaproteobacteria</taxon>
        <taxon>Alteromonadales</taxon>
        <taxon>Shewanellaceae</taxon>
        <taxon>Shewanella</taxon>
    </lineage>
</organism>